<dbReference type="PROSITE" id="PS50089">
    <property type="entry name" value="ZF_RING_2"/>
    <property type="match status" value="1"/>
</dbReference>
<dbReference type="GO" id="GO:0007131">
    <property type="term" value="P:reciprocal meiotic recombination"/>
    <property type="evidence" value="ECO:0007669"/>
    <property type="project" value="InterPro"/>
</dbReference>
<evidence type="ECO:0000313" key="8">
    <source>
        <dbReference type="EnsemblMetazoa" id="ENSAATROPP008655"/>
    </source>
</evidence>
<evidence type="ECO:0000256" key="6">
    <source>
        <dbReference type="SAM" id="MobiDB-lite"/>
    </source>
</evidence>
<dbReference type="SUPFAM" id="SSF57850">
    <property type="entry name" value="RING/U-box"/>
    <property type="match status" value="1"/>
</dbReference>
<dbReference type="GO" id="GO:0007129">
    <property type="term" value="P:homologous chromosome pairing at meiosis"/>
    <property type="evidence" value="ECO:0007669"/>
    <property type="project" value="TreeGrafter"/>
</dbReference>
<keyword evidence="1" id="KW-0479">Metal-binding</keyword>
<dbReference type="PANTHER" id="PTHR22663">
    <property type="entry name" value="RING FINGER PROTEIN NARYA-RELATED"/>
    <property type="match status" value="1"/>
</dbReference>
<dbReference type="InterPro" id="IPR013083">
    <property type="entry name" value="Znf_RING/FYVE/PHD"/>
</dbReference>
<dbReference type="PANTHER" id="PTHR22663:SF17">
    <property type="entry name" value="RING FINGER PROTEIN NARYA-RELATED"/>
    <property type="match status" value="1"/>
</dbReference>
<evidence type="ECO:0000313" key="9">
    <source>
        <dbReference type="Proteomes" id="UP000075880"/>
    </source>
</evidence>
<evidence type="ECO:0000256" key="5">
    <source>
        <dbReference type="PROSITE-ProRule" id="PRU00175"/>
    </source>
</evidence>
<dbReference type="GO" id="GO:0000795">
    <property type="term" value="C:synaptonemal complex"/>
    <property type="evidence" value="ECO:0007669"/>
    <property type="project" value="InterPro"/>
</dbReference>
<evidence type="ECO:0000256" key="3">
    <source>
        <dbReference type="ARBA" id="ARBA00022833"/>
    </source>
</evidence>
<feature type="compositionally biased region" description="Polar residues" evidence="6">
    <location>
        <begin position="275"/>
        <end position="304"/>
    </location>
</feature>
<feature type="domain" description="RING-type" evidence="7">
    <location>
        <begin position="9"/>
        <end position="50"/>
    </location>
</feature>
<dbReference type="Proteomes" id="UP000075880">
    <property type="component" value="Unassembled WGS sequence"/>
</dbReference>
<keyword evidence="9" id="KW-1185">Reference proteome</keyword>
<keyword evidence="3" id="KW-0862">Zinc</keyword>
<feature type="region of interest" description="Disordered" evidence="6">
    <location>
        <begin position="217"/>
        <end position="253"/>
    </location>
</feature>
<dbReference type="Pfam" id="PF14634">
    <property type="entry name" value="zf-RING_5"/>
    <property type="match status" value="1"/>
</dbReference>
<feature type="region of interest" description="Disordered" evidence="6">
    <location>
        <begin position="268"/>
        <end position="304"/>
    </location>
</feature>
<organism evidence="8 9">
    <name type="scientific">Anopheles atroparvus</name>
    <name type="common">European mosquito</name>
    <dbReference type="NCBI Taxonomy" id="41427"/>
    <lineage>
        <taxon>Eukaryota</taxon>
        <taxon>Metazoa</taxon>
        <taxon>Ecdysozoa</taxon>
        <taxon>Arthropoda</taxon>
        <taxon>Hexapoda</taxon>
        <taxon>Insecta</taxon>
        <taxon>Pterygota</taxon>
        <taxon>Neoptera</taxon>
        <taxon>Endopterygota</taxon>
        <taxon>Diptera</taxon>
        <taxon>Nematocera</taxon>
        <taxon>Culicoidea</taxon>
        <taxon>Culicidae</taxon>
        <taxon>Anophelinae</taxon>
        <taxon>Anopheles</taxon>
    </lineage>
</organism>
<keyword evidence="4" id="KW-0469">Meiosis</keyword>
<name>A0AAG5DCS7_ANOAO</name>
<dbReference type="Gene3D" id="3.30.40.10">
    <property type="entry name" value="Zinc/RING finger domain, C3HC4 (zinc finger)"/>
    <property type="match status" value="1"/>
</dbReference>
<dbReference type="EnsemblMetazoa" id="ENSAATROPT009561">
    <property type="protein sequence ID" value="ENSAATROPP008655"/>
    <property type="gene ID" value="ENSAATROPG007783"/>
</dbReference>
<proteinExistence type="predicted"/>
<dbReference type="InterPro" id="IPR042123">
    <property type="entry name" value="Zip3/RNF212-like"/>
</dbReference>
<dbReference type="GO" id="GO:0019789">
    <property type="term" value="F:SUMO transferase activity"/>
    <property type="evidence" value="ECO:0007669"/>
    <property type="project" value="InterPro"/>
</dbReference>
<dbReference type="InterPro" id="IPR001841">
    <property type="entry name" value="Znf_RING"/>
</dbReference>
<dbReference type="AlphaFoldDB" id="A0AAG5DCS7"/>
<dbReference type="PROSITE" id="PS00518">
    <property type="entry name" value="ZF_RING_1"/>
    <property type="match status" value="1"/>
</dbReference>
<dbReference type="GO" id="GO:0008270">
    <property type="term" value="F:zinc ion binding"/>
    <property type="evidence" value="ECO:0007669"/>
    <property type="project" value="UniProtKB-KW"/>
</dbReference>
<keyword evidence="2 5" id="KW-0863">Zinc-finger</keyword>
<evidence type="ECO:0000256" key="4">
    <source>
        <dbReference type="ARBA" id="ARBA00023254"/>
    </source>
</evidence>
<dbReference type="InterPro" id="IPR017907">
    <property type="entry name" value="Znf_RING_CS"/>
</dbReference>
<sequence length="304" mass="34224">MAPPQWIHCNLCYFVMVRKERKFYHLSCRHVLCRPCMGKTDRGKICPVCQQPLARFSELNNQMERKEKMYYEPGVMRAFSNVCQNVIFQHKQRENLIRGILRCKKALPQLKEMENALRQRIVATQRQYEKFRAYRRNLQDILRQNSPAYGHGYTAIREPQRLLPTCTATSDMATPSSIRSGGVGRAGGFAPTVGSNVYPSQTNTAFTGCARYGRGATQHPGGIENGNDSGISDMRTPSSSTMSRPVGWSSGGPPLSMTPAVTRIPHPHLAHRNPLPSTITRRAQWSNSGTNLRASANQTDRMNR</sequence>
<protein>
    <recommendedName>
        <fullName evidence="7">RING-type domain-containing protein</fullName>
    </recommendedName>
</protein>
<evidence type="ECO:0000259" key="7">
    <source>
        <dbReference type="PROSITE" id="PS50089"/>
    </source>
</evidence>
<dbReference type="GO" id="GO:0016925">
    <property type="term" value="P:protein sumoylation"/>
    <property type="evidence" value="ECO:0007669"/>
    <property type="project" value="TreeGrafter"/>
</dbReference>
<feature type="compositionally biased region" description="Polar residues" evidence="6">
    <location>
        <begin position="226"/>
        <end position="243"/>
    </location>
</feature>
<evidence type="ECO:0000256" key="2">
    <source>
        <dbReference type="ARBA" id="ARBA00022771"/>
    </source>
</evidence>
<evidence type="ECO:0000256" key="1">
    <source>
        <dbReference type="ARBA" id="ARBA00022723"/>
    </source>
</evidence>
<accession>A0AAG5DCS7</accession>
<reference evidence="8" key="1">
    <citation type="submission" date="2024-04" db="UniProtKB">
        <authorList>
            <consortium name="EnsemblMetazoa"/>
        </authorList>
    </citation>
    <scope>IDENTIFICATION</scope>
    <source>
        <strain evidence="8">EBRO</strain>
    </source>
</reference>